<feature type="compositionally biased region" description="Basic and acidic residues" evidence="1">
    <location>
        <begin position="99"/>
        <end position="109"/>
    </location>
</feature>
<dbReference type="AlphaFoldDB" id="J3P221"/>
<feature type="compositionally biased region" description="Basic and acidic residues" evidence="1">
    <location>
        <begin position="76"/>
        <end position="86"/>
    </location>
</feature>
<accession>J3P221</accession>
<sequence length="179" mass="18941">MEAQERQARGGLTVVKFRRVSQETLAVPGGTCAAPVAPGGIIDGDSPHRSVCTALRHLRSLPGAHCAGFARPLDVGGRKKADRHQTENPTRQGNGSSRSDAHHQGRRDLGQGQGKLHRSWPGLGTMIGALVALGDSADKAPSGTLDITIGPIRFSYSSASAWALARSRIQIDYYGVRAL</sequence>
<keyword evidence="4" id="KW-1185">Reference proteome</keyword>
<feature type="compositionally biased region" description="Polar residues" evidence="1">
    <location>
        <begin position="87"/>
        <end position="98"/>
    </location>
</feature>
<dbReference type="RefSeq" id="XP_009223657.1">
    <property type="nucleotide sequence ID" value="XM_009225393.1"/>
</dbReference>
<feature type="region of interest" description="Disordered" evidence="1">
    <location>
        <begin position="72"/>
        <end position="117"/>
    </location>
</feature>
<reference evidence="2" key="3">
    <citation type="submission" date="2010-09" db="EMBL/GenBank/DDBJ databases">
        <title>Annotation of Gaeumannomyces graminis var. tritici R3-111a-1.</title>
        <authorList>
            <consortium name="The Broad Institute Genome Sequencing Platform"/>
            <person name="Ma L.-J."/>
            <person name="Dead R."/>
            <person name="Young S.K."/>
            <person name="Zeng Q."/>
            <person name="Gargeya S."/>
            <person name="Fitzgerald M."/>
            <person name="Haas B."/>
            <person name="Abouelleil A."/>
            <person name="Alvarado L."/>
            <person name="Arachchi H.M."/>
            <person name="Berlin A."/>
            <person name="Brown A."/>
            <person name="Chapman S.B."/>
            <person name="Chen Z."/>
            <person name="Dunbar C."/>
            <person name="Freedman E."/>
            <person name="Gearin G."/>
            <person name="Gellesch M."/>
            <person name="Goldberg J."/>
            <person name="Griggs A."/>
            <person name="Gujja S."/>
            <person name="Heiman D."/>
            <person name="Howarth C."/>
            <person name="Larson L."/>
            <person name="Lui A."/>
            <person name="MacDonald P.J.P."/>
            <person name="Mehta T."/>
            <person name="Montmayeur A."/>
            <person name="Murphy C."/>
            <person name="Neiman D."/>
            <person name="Pearson M."/>
            <person name="Priest M."/>
            <person name="Roberts A."/>
            <person name="Saif S."/>
            <person name="Shea T."/>
            <person name="Shenoy N."/>
            <person name="Sisk P."/>
            <person name="Stolte C."/>
            <person name="Sykes S."/>
            <person name="Yandava C."/>
            <person name="Wortman J."/>
            <person name="Nusbaum C."/>
            <person name="Birren B."/>
        </authorList>
    </citation>
    <scope>NUCLEOTIDE SEQUENCE</scope>
    <source>
        <strain evidence="2">R3-111a-1</strain>
    </source>
</reference>
<evidence type="ECO:0000313" key="2">
    <source>
        <dbReference type="EMBL" id="EJT73713.1"/>
    </source>
</evidence>
<dbReference type="GeneID" id="20348027"/>
<dbReference type="Proteomes" id="UP000006039">
    <property type="component" value="Unassembled WGS sequence"/>
</dbReference>
<dbReference type="HOGENOM" id="CLU_1503539_0_0_1"/>
<reference evidence="3" key="5">
    <citation type="submission" date="2018-04" db="UniProtKB">
        <authorList>
            <consortium name="EnsemblFungi"/>
        </authorList>
    </citation>
    <scope>IDENTIFICATION</scope>
    <source>
        <strain evidence="3">R3-111a-1</strain>
    </source>
</reference>
<evidence type="ECO:0000313" key="3">
    <source>
        <dbReference type="EnsemblFungi" id="EJT73713"/>
    </source>
</evidence>
<reference evidence="4" key="1">
    <citation type="submission" date="2010-07" db="EMBL/GenBank/DDBJ databases">
        <title>The genome sequence of Gaeumannomyces graminis var. tritici strain R3-111a-1.</title>
        <authorList>
            <consortium name="The Broad Institute Genome Sequencing Platform"/>
            <person name="Ma L.-J."/>
            <person name="Dead R."/>
            <person name="Young S."/>
            <person name="Zeng Q."/>
            <person name="Koehrsen M."/>
            <person name="Alvarado L."/>
            <person name="Berlin A."/>
            <person name="Chapman S.B."/>
            <person name="Chen Z."/>
            <person name="Freedman E."/>
            <person name="Gellesch M."/>
            <person name="Goldberg J."/>
            <person name="Griggs A."/>
            <person name="Gujja S."/>
            <person name="Heilman E.R."/>
            <person name="Heiman D."/>
            <person name="Hepburn T."/>
            <person name="Howarth C."/>
            <person name="Jen D."/>
            <person name="Larson L."/>
            <person name="Mehta T."/>
            <person name="Neiman D."/>
            <person name="Pearson M."/>
            <person name="Roberts A."/>
            <person name="Saif S."/>
            <person name="Shea T."/>
            <person name="Shenoy N."/>
            <person name="Sisk P."/>
            <person name="Stolte C."/>
            <person name="Sykes S."/>
            <person name="Walk T."/>
            <person name="White J."/>
            <person name="Yandava C."/>
            <person name="Haas B."/>
            <person name="Nusbaum C."/>
            <person name="Birren B."/>
        </authorList>
    </citation>
    <scope>NUCLEOTIDE SEQUENCE [LARGE SCALE GENOMIC DNA]</scope>
    <source>
        <strain evidence="4">R3-111a-1</strain>
    </source>
</reference>
<dbReference type="EMBL" id="GL385398">
    <property type="protein sequence ID" value="EJT73713.1"/>
    <property type="molecule type" value="Genomic_DNA"/>
</dbReference>
<reference evidence="3" key="4">
    <citation type="journal article" date="2015" name="G3 (Bethesda)">
        <title>Genome sequences of three phytopathogenic species of the Magnaporthaceae family of fungi.</title>
        <authorList>
            <person name="Okagaki L.H."/>
            <person name="Nunes C.C."/>
            <person name="Sailsbery J."/>
            <person name="Clay B."/>
            <person name="Brown D."/>
            <person name="John T."/>
            <person name="Oh Y."/>
            <person name="Young N."/>
            <person name="Fitzgerald M."/>
            <person name="Haas B.J."/>
            <person name="Zeng Q."/>
            <person name="Young S."/>
            <person name="Adiconis X."/>
            <person name="Fan L."/>
            <person name="Levin J.Z."/>
            <person name="Mitchell T.K."/>
            <person name="Okubara P.A."/>
            <person name="Farman M.L."/>
            <person name="Kohn L.M."/>
            <person name="Birren B."/>
            <person name="Ma L.-J."/>
            <person name="Dean R.A."/>
        </authorList>
    </citation>
    <scope>NUCLEOTIDE SEQUENCE</scope>
    <source>
        <strain evidence="3">R3-111a-1</strain>
    </source>
</reference>
<proteinExistence type="predicted"/>
<evidence type="ECO:0000256" key="1">
    <source>
        <dbReference type="SAM" id="MobiDB-lite"/>
    </source>
</evidence>
<name>J3P221_GAET3</name>
<protein>
    <submittedName>
        <fullName evidence="2 3">Uncharacterized protein</fullName>
    </submittedName>
</protein>
<evidence type="ECO:0000313" key="4">
    <source>
        <dbReference type="Proteomes" id="UP000006039"/>
    </source>
</evidence>
<gene>
    <name evidence="3" type="primary">20348027</name>
    <name evidence="2" type="ORF">GGTG_07569</name>
</gene>
<dbReference type="EnsemblFungi" id="EJT73713">
    <property type="protein sequence ID" value="EJT73713"/>
    <property type="gene ID" value="GGTG_07569"/>
</dbReference>
<reference evidence="2" key="2">
    <citation type="submission" date="2010-07" db="EMBL/GenBank/DDBJ databases">
        <authorList>
            <consortium name="The Broad Institute Genome Sequencing Platform"/>
            <consortium name="Broad Institute Genome Sequencing Center for Infectious Disease"/>
            <person name="Ma L.-J."/>
            <person name="Dead R."/>
            <person name="Young S."/>
            <person name="Zeng Q."/>
            <person name="Koehrsen M."/>
            <person name="Alvarado L."/>
            <person name="Berlin A."/>
            <person name="Chapman S.B."/>
            <person name="Chen Z."/>
            <person name="Freedman E."/>
            <person name="Gellesch M."/>
            <person name="Goldberg J."/>
            <person name="Griggs A."/>
            <person name="Gujja S."/>
            <person name="Heilman E.R."/>
            <person name="Heiman D."/>
            <person name="Hepburn T."/>
            <person name="Howarth C."/>
            <person name="Jen D."/>
            <person name="Larson L."/>
            <person name="Mehta T."/>
            <person name="Neiman D."/>
            <person name="Pearson M."/>
            <person name="Roberts A."/>
            <person name="Saif S."/>
            <person name="Shea T."/>
            <person name="Shenoy N."/>
            <person name="Sisk P."/>
            <person name="Stolte C."/>
            <person name="Sykes S."/>
            <person name="Walk T."/>
            <person name="White J."/>
            <person name="Yandava C."/>
            <person name="Haas B."/>
            <person name="Nusbaum C."/>
            <person name="Birren B."/>
        </authorList>
    </citation>
    <scope>NUCLEOTIDE SEQUENCE</scope>
    <source>
        <strain evidence="2">R3-111a-1</strain>
    </source>
</reference>
<organism evidence="2">
    <name type="scientific">Gaeumannomyces tritici (strain R3-111a-1)</name>
    <name type="common">Wheat and barley take-all root rot fungus</name>
    <name type="synonym">Gaeumannomyces graminis var. tritici</name>
    <dbReference type="NCBI Taxonomy" id="644352"/>
    <lineage>
        <taxon>Eukaryota</taxon>
        <taxon>Fungi</taxon>
        <taxon>Dikarya</taxon>
        <taxon>Ascomycota</taxon>
        <taxon>Pezizomycotina</taxon>
        <taxon>Sordariomycetes</taxon>
        <taxon>Sordariomycetidae</taxon>
        <taxon>Magnaporthales</taxon>
        <taxon>Magnaporthaceae</taxon>
        <taxon>Gaeumannomyces</taxon>
    </lineage>
</organism>
<dbReference type="VEuPathDB" id="FungiDB:GGTG_07569"/>